<dbReference type="Pfam" id="PF13715">
    <property type="entry name" value="CarbopepD_reg_2"/>
    <property type="match status" value="1"/>
</dbReference>
<evidence type="ECO:0000256" key="7">
    <source>
        <dbReference type="ARBA" id="ARBA00023004"/>
    </source>
</evidence>
<keyword evidence="9 13" id="KW-0798">TonB box</keyword>
<dbReference type="PANTHER" id="PTHR32552:SF68">
    <property type="entry name" value="FERRICHROME OUTER MEMBRANE TRANSPORTER_PHAGE RECEPTOR"/>
    <property type="match status" value="1"/>
</dbReference>
<dbReference type="Gene3D" id="2.60.40.1120">
    <property type="entry name" value="Carboxypeptidase-like, regulatory domain"/>
    <property type="match status" value="1"/>
</dbReference>
<keyword evidence="10 12" id="KW-0472">Membrane</keyword>
<dbReference type="InterPro" id="IPR039426">
    <property type="entry name" value="TonB-dep_rcpt-like"/>
</dbReference>
<dbReference type="InterPro" id="IPR037066">
    <property type="entry name" value="Plug_dom_sf"/>
</dbReference>
<comment type="caution">
    <text evidence="17">The sequence shown here is derived from an EMBL/GenBank/DDBJ whole genome shotgun (WGS) entry which is preliminary data.</text>
</comment>
<dbReference type="OrthoDB" id="9768177at2"/>
<dbReference type="Pfam" id="PF00593">
    <property type="entry name" value="TonB_dep_Rec_b-barrel"/>
    <property type="match status" value="1"/>
</dbReference>
<keyword evidence="18" id="KW-1185">Reference proteome</keyword>
<feature type="domain" description="TonB-dependent receptor plug" evidence="16">
    <location>
        <begin position="116"/>
        <end position="224"/>
    </location>
</feature>
<dbReference type="InterPro" id="IPR000531">
    <property type="entry name" value="Beta-barrel_TonB"/>
</dbReference>
<evidence type="ECO:0000259" key="15">
    <source>
        <dbReference type="Pfam" id="PF00593"/>
    </source>
</evidence>
<evidence type="ECO:0000313" key="18">
    <source>
        <dbReference type="Proteomes" id="UP000181790"/>
    </source>
</evidence>
<evidence type="ECO:0000313" key="17">
    <source>
        <dbReference type="EMBL" id="OIN57961.1"/>
    </source>
</evidence>
<keyword evidence="11 12" id="KW-0998">Cell outer membrane</keyword>
<comment type="subcellular location">
    <subcellularLocation>
        <location evidence="1 12">Cell outer membrane</location>
        <topology evidence="1 12">Multi-pass membrane protein</topology>
    </subcellularLocation>
</comment>
<evidence type="ECO:0000256" key="5">
    <source>
        <dbReference type="ARBA" id="ARBA00022692"/>
    </source>
</evidence>
<dbReference type="NCBIfam" id="TIGR04057">
    <property type="entry name" value="SusC_RagA_signa"/>
    <property type="match status" value="1"/>
</dbReference>
<dbReference type="Gene3D" id="2.170.130.10">
    <property type="entry name" value="TonB-dependent receptor, plug domain"/>
    <property type="match status" value="1"/>
</dbReference>
<dbReference type="SUPFAM" id="SSF49464">
    <property type="entry name" value="Carboxypeptidase regulatory domain-like"/>
    <property type="match status" value="1"/>
</dbReference>
<dbReference type="InterPro" id="IPR023996">
    <property type="entry name" value="TonB-dep_OMP_SusC/RagA"/>
</dbReference>
<keyword evidence="5 12" id="KW-0812">Transmembrane</keyword>
<dbReference type="AlphaFoldDB" id="A0A1S2VGR9"/>
<evidence type="ECO:0000256" key="9">
    <source>
        <dbReference type="ARBA" id="ARBA00023077"/>
    </source>
</evidence>
<evidence type="ECO:0000256" key="13">
    <source>
        <dbReference type="RuleBase" id="RU003357"/>
    </source>
</evidence>
<evidence type="ECO:0000259" key="16">
    <source>
        <dbReference type="Pfam" id="PF07715"/>
    </source>
</evidence>
<keyword evidence="8" id="KW-0406">Ion transport</keyword>
<evidence type="ECO:0000256" key="14">
    <source>
        <dbReference type="SAM" id="SignalP"/>
    </source>
</evidence>
<evidence type="ECO:0008006" key="19">
    <source>
        <dbReference type="Google" id="ProtNLM"/>
    </source>
</evidence>
<dbReference type="InterPro" id="IPR036942">
    <property type="entry name" value="Beta-barrel_TonB_sf"/>
</dbReference>
<accession>A0A1S2VGR9</accession>
<evidence type="ECO:0000256" key="1">
    <source>
        <dbReference type="ARBA" id="ARBA00004571"/>
    </source>
</evidence>
<dbReference type="InterPro" id="IPR008969">
    <property type="entry name" value="CarboxyPept-like_regulatory"/>
</dbReference>
<evidence type="ECO:0000256" key="10">
    <source>
        <dbReference type="ARBA" id="ARBA00023136"/>
    </source>
</evidence>
<reference evidence="17 18" key="1">
    <citation type="submission" date="2016-10" db="EMBL/GenBank/DDBJ databases">
        <title>Arsenicibacter rosenii gen. nov., sp. nov., an efficient arsenic-methylating bacterium isolated from an arsenic-contaminated paddy soil.</title>
        <authorList>
            <person name="Huang K."/>
        </authorList>
    </citation>
    <scope>NUCLEOTIDE SEQUENCE [LARGE SCALE GENOMIC DNA]</scope>
    <source>
        <strain evidence="17 18">SM-1</strain>
    </source>
</reference>
<proteinExistence type="inferred from homology"/>
<dbReference type="EMBL" id="MORL01000009">
    <property type="protein sequence ID" value="OIN57961.1"/>
    <property type="molecule type" value="Genomic_DNA"/>
</dbReference>
<dbReference type="NCBIfam" id="TIGR04056">
    <property type="entry name" value="OMP_RagA_SusC"/>
    <property type="match status" value="1"/>
</dbReference>
<keyword evidence="3 12" id="KW-1134">Transmembrane beta strand</keyword>
<evidence type="ECO:0000256" key="4">
    <source>
        <dbReference type="ARBA" id="ARBA00022496"/>
    </source>
</evidence>
<dbReference type="InterPro" id="IPR023997">
    <property type="entry name" value="TonB-dep_OMP_SusC/RagA_CS"/>
</dbReference>
<dbReference type="PROSITE" id="PS52016">
    <property type="entry name" value="TONB_DEPENDENT_REC_3"/>
    <property type="match status" value="1"/>
</dbReference>
<keyword evidence="2 12" id="KW-0813">Transport</keyword>
<dbReference type="GO" id="GO:0009279">
    <property type="term" value="C:cell outer membrane"/>
    <property type="evidence" value="ECO:0007669"/>
    <property type="project" value="UniProtKB-SubCell"/>
</dbReference>
<dbReference type="InterPro" id="IPR012910">
    <property type="entry name" value="Plug_dom"/>
</dbReference>
<dbReference type="SUPFAM" id="SSF56935">
    <property type="entry name" value="Porins"/>
    <property type="match status" value="1"/>
</dbReference>
<gene>
    <name evidence="17" type="ORF">BLX24_17895</name>
</gene>
<dbReference type="Gene3D" id="2.40.170.20">
    <property type="entry name" value="TonB-dependent receptor, beta-barrel domain"/>
    <property type="match status" value="1"/>
</dbReference>
<dbReference type="RefSeq" id="WP_071504551.1">
    <property type="nucleotide sequence ID" value="NZ_MORL01000009.1"/>
</dbReference>
<protein>
    <recommendedName>
        <fullName evidence="19">SusC/RagA family TonB-linked outer membrane protein</fullName>
    </recommendedName>
</protein>
<evidence type="ECO:0000256" key="8">
    <source>
        <dbReference type="ARBA" id="ARBA00023065"/>
    </source>
</evidence>
<evidence type="ECO:0000256" key="3">
    <source>
        <dbReference type="ARBA" id="ARBA00022452"/>
    </source>
</evidence>
<feature type="domain" description="TonB-dependent receptor-like beta-barrel" evidence="15">
    <location>
        <begin position="408"/>
        <end position="798"/>
    </location>
</feature>
<dbReference type="Pfam" id="PF07715">
    <property type="entry name" value="Plug"/>
    <property type="match status" value="1"/>
</dbReference>
<keyword evidence="6 14" id="KW-0732">Signal</keyword>
<evidence type="ECO:0000256" key="6">
    <source>
        <dbReference type="ARBA" id="ARBA00022729"/>
    </source>
</evidence>
<keyword evidence="7" id="KW-0408">Iron</keyword>
<evidence type="ECO:0000256" key="2">
    <source>
        <dbReference type="ARBA" id="ARBA00022448"/>
    </source>
</evidence>
<organism evidence="17 18">
    <name type="scientific">Arsenicibacter rosenii</name>
    <dbReference type="NCBI Taxonomy" id="1750698"/>
    <lineage>
        <taxon>Bacteria</taxon>
        <taxon>Pseudomonadati</taxon>
        <taxon>Bacteroidota</taxon>
        <taxon>Cytophagia</taxon>
        <taxon>Cytophagales</taxon>
        <taxon>Spirosomataceae</taxon>
        <taxon>Arsenicibacter</taxon>
    </lineage>
</organism>
<name>A0A1S2VGR9_9BACT</name>
<feature type="signal peptide" evidence="14">
    <location>
        <begin position="1"/>
        <end position="21"/>
    </location>
</feature>
<dbReference type="GO" id="GO:0015344">
    <property type="term" value="F:siderophore uptake transmembrane transporter activity"/>
    <property type="evidence" value="ECO:0007669"/>
    <property type="project" value="TreeGrafter"/>
</dbReference>
<evidence type="ECO:0000256" key="12">
    <source>
        <dbReference type="PROSITE-ProRule" id="PRU01360"/>
    </source>
</evidence>
<sequence length="1052" mass="115130">MKKVLLGSWLLTLLFCLPLLAQDITVSGLVTSADDDSPLPGVSIVMKGTSRGTTTDANGKYRITVPQNANLMFSFVGHASQTISVGTKTVIDVKLVQDASTLNEVVVTALGVVRQQKEIGSATDIVRGDKLVQGKAVNVAQALSGKVAGLQINTINNGVNPGTRIVLRGNRSLLGNNQALVVIDGTQVPQDAINYLNPNDIDNVSVLKGANAAALYGSEASNGALIITTKKGSSGVPKVTFQNTSYAESISFMPKLNDRFGAGTEAYSRVYIPFENQSYGPEFDGSEVVLGQTLEDGTIAKGIYSPVKNGKRNAYDVGSTIQNDLSLSSGDDRGSFFISLQDVMTKGILPGDSYRRTGGRFNATRQYGKFKGGFNIDYRVGNFNGTTGGFYNNVLNQAANINMTDYRNWEPFRLENGQLNPANPNHYFNDYFQNPYFDKDINRQNRIDRYLTGNVELQYQATKWLNFLYRFGITNQAYDSKYYTSKYTFGPYAKLHVYRAKDIAGAVTDYSGNTQRINQDFFLTANKTFGPIKSTVILGTNVQERKNKSIQTSASALVIPGLYNVSNRVGEPGASESDYMARQQSVYGDLTLGYKDYLFLHVSGRNDWSSLLAKENRSFFYPGADLSFVLTDAVPALKANNVLSAAKLRVAATKVGQINLPGTFGAYQLETVFSPGSGFPYGSLAGYTLGNTANNPNIQPEFVTSYEVGGEFTLFNDRINVDLSYYTQKTINQTVRIDVSPATGFSGAVINTGRLDNNGFEIDLKTTPLRLANGLRWDLNVNYSRVSTKVVDIAEGLNEINLSSYYGAVNSSLYQIFAVKGQQFPVVKVIGYERERDAQGNLIKDGRIVVDPATGYPLKAPELISLGQTNPPDRLGINTSVRFKGFTLAGTAEYRGGNLVAHGLAETMWFTGSSWATTTYGRERFVFPNSVTKNTDGSYTPNTNIVVRDGGLGTYDSNLRNIGENFVTSGSFWKIRELTLGYDFPKTLLAKSRFLKEVNVALVGRNLFMFLPKENIYTDPEFNNTTSNAVGVNATYITPPTRTYGFTVRAVF</sequence>
<evidence type="ECO:0000256" key="11">
    <source>
        <dbReference type="ARBA" id="ARBA00023237"/>
    </source>
</evidence>
<comment type="similarity">
    <text evidence="12 13">Belongs to the TonB-dependent receptor family.</text>
</comment>
<feature type="chain" id="PRO_5010359844" description="SusC/RagA family TonB-linked outer membrane protein" evidence="14">
    <location>
        <begin position="22"/>
        <end position="1052"/>
    </location>
</feature>
<keyword evidence="4" id="KW-0410">Iron transport</keyword>
<dbReference type="Proteomes" id="UP000181790">
    <property type="component" value="Unassembled WGS sequence"/>
</dbReference>
<dbReference type="PANTHER" id="PTHR32552">
    <property type="entry name" value="FERRICHROME IRON RECEPTOR-RELATED"/>
    <property type="match status" value="1"/>
</dbReference>